<proteinExistence type="predicted"/>
<dbReference type="Proteomes" id="UP001501757">
    <property type="component" value="Unassembled WGS sequence"/>
</dbReference>
<dbReference type="RefSeq" id="WP_343847183.1">
    <property type="nucleotide sequence ID" value="NZ_BAAAEI010000024.1"/>
</dbReference>
<comment type="caution">
    <text evidence="1">The sequence shown here is derived from an EMBL/GenBank/DDBJ whole genome shotgun (WGS) entry which is preliminary data.</text>
</comment>
<evidence type="ECO:0000313" key="2">
    <source>
        <dbReference type="Proteomes" id="UP001501757"/>
    </source>
</evidence>
<protein>
    <submittedName>
        <fullName evidence="1">Uncharacterized protein</fullName>
    </submittedName>
</protein>
<organism evidence="1 2">
    <name type="scientific">Bowmanella denitrificans</name>
    <dbReference type="NCBI Taxonomy" id="366582"/>
    <lineage>
        <taxon>Bacteria</taxon>
        <taxon>Pseudomonadati</taxon>
        <taxon>Pseudomonadota</taxon>
        <taxon>Gammaproteobacteria</taxon>
        <taxon>Alteromonadales</taxon>
        <taxon>Alteromonadaceae</taxon>
        <taxon>Bowmanella</taxon>
    </lineage>
</organism>
<evidence type="ECO:0000313" key="1">
    <source>
        <dbReference type="EMBL" id="GAA0371073.1"/>
    </source>
</evidence>
<keyword evidence="2" id="KW-1185">Reference proteome</keyword>
<gene>
    <name evidence="1" type="ORF">GCM10009092_39250</name>
</gene>
<accession>A0ABN0XRQ3</accession>
<reference evidence="1 2" key="1">
    <citation type="journal article" date="2019" name="Int. J. Syst. Evol. Microbiol.">
        <title>The Global Catalogue of Microorganisms (GCM) 10K type strain sequencing project: providing services to taxonomists for standard genome sequencing and annotation.</title>
        <authorList>
            <consortium name="The Broad Institute Genomics Platform"/>
            <consortium name="The Broad Institute Genome Sequencing Center for Infectious Disease"/>
            <person name="Wu L."/>
            <person name="Ma J."/>
        </authorList>
    </citation>
    <scope>NUCLEOTIDE SEQUENCE [LARGE SCALE GENOMIC DNA]</scope>
    <source>
        <strain evidence="1 2">JCM 13378</strain>
    </source>
</reference>
<dbReference type="EMBL" id="BAAAEI010000024">
    <property type="protein sequence ID" value="GAA0371073.1"/>
    <property type="molecule type" value="Genomic_DNA"/>
</dbReference>
<sequence>MYKEALKPFIKQIVEKELVAASNKNSAFDVVWYIFFSRYIGLGITNFKDLVTNKKVTSNTFVQCIITSQDKLFSDSGVKLYRKPSECKGVSLAHRLDVFKRHDRV</sequence>
<name>A0ABN0XRQ3_9ALTE</name>